<dbReference type="HOGENOM" id="CLU_141918_1_0_1"/>
<dbReference type="OMA" id="HCACGRI"/>
<feature type="signal peptide" evidence="1">
    <location>
        <begin position="1"/>
        <end position="24"/>
    </location>
</feature>
<dbReference type="AlphaFoldDB" id="W1PBW1"/>
<name>W1PBW1_AMBTC</name>
<dbReference type="Gramene" id="ERN05101">
    <property type="protein sequence ID" value="ERN05101"/>
    <property type="gene ID" value="AMTR_s00053p00151460"/>
</dbReference>
<keyword evidence="4" id="KW-1185">Reference proteome</keyword>
<accession>W1PBW1</accession>
<dbReference type="Gene3D" id="1.10.110.10">
    <property type="entry name" value="Plant lipid-transfer and hydrophobic proteins"/>
    <property type="match status" value="1"/>
</dbReference>
<keyword evidence="1" id="KW-0732">Signal</keyword>
<feature type="chain" id="PRO_5004807255" description="Bifunctional inhibitor/plant lipid transfer protein/seed storage helical domain-containing protein" evidence="1">
    <location>
        <begin position="25"/>
        <end position="110"/>
    </location>
</feature>
<organism evidence="3 4">
    <name type="scientific">Amborella trichopoda</name>
    <dbReference type="NCBI Taxonomy" id="13333"/>
    <lineage>
        <taxon>Eukaryota</taxon>
        <taxon>Viridiplantae</taxon>
        <taxon>Streptophyta</taxon>
        <taxon>Embryophyta</taxon>
        <taxon>Tracheophyta</taxon>
        <taxon>Spermatophyta</taxon>
        <taxon>Magnoliopsida</taxon>
        <taxon>Amborellales</taxon>
        <taxon>Amborellaceae</taxon>
        <taxon>Amborella</taxon>
    </lineage>
</organism>
<evidence type="ECO:0000259" key="2">
    <source>
        <dbReference type="Pfam" id="PF14368"/>
    </source>
</evidence>
<protein>
    <recommendedName>
        <fullName evidence="2">Bifunctional inhibitor/plant lipid transfer protein/seed storage helical domain-containing protein</fullName>
    </recommendedName>
</protein>
<dbReference type="PANTHER" id="PTHR33286">
    <property type="entry name" value="BIFUNCTIONAL INHIBITOR/LIPID-TRANSFER PROTEIN/SEED STORAGE 2S ALBUMIN SUPERFAMILY PROTEIN"/>
    <property type="match status" value="1"/>
</dbReference>
<feature type="domain" description="Bifunctional inhibitor/plant lipid transfer protein/seed storage helical" evidence="2">
    <location>
        <begin position="13"/>
        <end position="102"/>
    </location>
</feature>
<dbReference type="InterPro" id="IPR016140">
    <property type="entry name" value="Bifunc_inhib/LTP/seed_store"/>
</dbReference>
<gene>
    <name evidence="3" type="ORF">AMTR_s00053p00151460</name>
</gene>
<dbReference type="eggNOG" id="ENOG502S7IJ">
    <property type="taxonomic scope" value="Eukaryota"/>
</dbReference>
<sequence>MARVIATVGFLMVLVMAMIESGIADTGCQNDLQALMASCLPYVTKTGPQIPPSGACWSAVVAANMLCICKYVTKEVEALIDIHKVIFVAQSCKRPFPSGTKCGSNCPQLL</sequence>
<evidence type="ECO:0000313" key="3">
    <source>
        <dbReference type="EMBL" id="ERN05101.1"/>
    </source>
</evidence>
<dbReference type="InterPro" id="IPR044741">
    <property type="entry name" value="NsLTP-like"/>
</dbReference>
<evidence type="ECO:0000256" key="1">
    <source>
        <dbReference type="SAM" id="SignalP"/>
    </source>
</evidence>
<dbReference type="SUPFAM" id="SSF47699">
    <property type="entry name" value="Bifunctional inhibitor/lipid-transfer protein/seed storage 2S albumin"/>
    <property type="match status" value="1"/>
</dbReference>
<proteinExistence type="predicted"/>
<evidence type="ECO:0000313" key="4">
    <source>
        <dbReference type="Proteomes" id="UP000017836"/>
    </source>
</evidence>
<reference evidence="4" key="1">
    <citation type="journal article" date="2013" name="Science">
        <title>The Amborella genome and the evolution of flowering plants.</title>
        <authorList>
            <consortium name="Amborella Genome Project"/>
        </authorList>
    </citation>
    <scope>NUCLEOTIDE SEQUENCE [LARGE SCALE GENOMIC DNA]</scope>
</reference>
<dbReference type="CDD" id="cd04660">
    <property type="entry name" value="nsLTP_like"/>
    <property type="match status" value="1"/>
</dbReference>
<dbReference type="Proteomes" id="UP000017836">
    <property type="component" value="Unassembled WGS sequence"/>
</dbReference>
<dbReference type="EMBL" id="KI394012">
    <property type="protein sequence ID" value="ERN05101.1"/>
    <property type="molecule type" value="Genomic_DNA"/>
</dbReference>
<dbReference type="Pfam" id="PF14368">
    <property type="entry name" value="LTP_2"/>
    <property type="match status" value="1"/>
</dbReference>
<dbReference type="InterPro" id="IPR036312">
    <property type="entry name" value="Bifun_inhib/LTP/seed_sf"/>
</dbReference>
<dbReference type="PANTHER" id="PTHR33286:SF1">
    <property type="entry name" value="OS01G0800600 PROTEIN"/>
    <property type="match status" value="1"/>
</dbReference>